<comment type="caution">
    <text evidence="3">The sequence shown here is derived from an EMBL/GenBank/DDBJ whole genome shotgun (WGS) entry which is preliminary data.</text>
</comment>
<dbReference type="VEuPathDB" id="TriTrypDB:TCSYLVIO_007566"/>
<reference evidence="2" key="3">
    <citation type="submission" date="2020-04" db="EMBL/GenBank/DDBJ databases">
        <authorList>
            <person name="Diaz Viraque F."/>
        </authorList>
    </citation>
    <scope>NUCLEOTIDE SEQUENCE</scope>
    <source>
        <strain evidence="2">Berenice</strain>
    </source>
</reference>
<dbReference type="OrthoDB" id="416496at2759"/>
<dbReference type="VEuPathDB" id="TriTrypDB:ECC02_003270"/>
<dbReference type="VEuPathDB" id="TriTrypDB:TcBrA4_0006320"/>
<sequence length="411" mass="46500">MFGRIVFFTSCATIFSGTAYVVGIALSPPPSYTVGNRQRLERYDALSHENAYEKKTRGQEFYLGISRWRRRILRDEGLVHGRVLEVGAGCGGNLNYYESLLHSPSTAPSKDVNEERKSVEFSHTPLLEIVMSDRSPGMVESTARRIQQRYGYCPYRYPDYDVVGILDAVKKNYAMIKRSDCGSSLAQKDDEQRSIPGEGVIKRKILHGDGTVKEVLTTPLNDSGYTLADGSVAPILQGSLPGNMLPLLNRDGQAELRRRESEKGTKGHLTEVKEKNEPIFAVANYAAEQLPFSDNSFDAVVDMFGLCSFDDPVRALREMSRVCKPGGNLLLLEHGKGRWSRINDHLDKWAPRHAKKWGCWWNRDIRRYLRLAGLTVVKMEERHFGTSLYIVARPFKTLNEWEAHHAKTMNV</sequence>
<dbReference type="VEuPathDB" id="TriTrypDB:Tc_MARK_10269"/>
<dbReference type="EMBL" id="JABDHM010000018">
    <property type="protein sequence ID" value="KAF5223538.1"/>
    <property type="molecule type" value="Genomic_DNA"/>
</dbReference>
<evidence type="ECO:0000313" key="3">
    <source>
        <dbReference type="EMBL" id="PWU92144.1"/>
    </source>
</evidence>
<dbReference type="VEuPathDB" id="TriTrypDB:BCY84_16038"/>
<dbReference type="EMBL" id="PRFC01000324">
    <property type="protein sequence ID" value="PWU92144.1"/>
    <property type="molecule type" value="Genomic_DNA"/>
</dbReference>
<name>A0A2V2V786_TRYCR</name>
<evidence type="ECO:0000313" key="5">
    <source>
        <dbReference type="Proteomes" id="UP000583944"/>
    </source>
</evidence>
<dbReference type="AlphaFoldDB" id="A0A2V2V786"/>
<reference evidence="3 4" key="1">
    <citation type="journal article" date="2018" name="Microb. Genom.">
        <title>Expanding an expanded genome: long-read sequencing of Trypanosoma cruzi.</title>
        <authorList>
            <person name="Berna L."/>
            <person name="Rodriguez M."/>
            <person name="Chiribao M.L."/>
            <person name="Parodi-Talice A."/>
            <person name="Pita S."/>
            <person name="Rijo G."/>
            <person name="Alvarez-Valin F."/>
            <person name="Robello C."/>
        </authorList>
    </citation>
    <scope>NUCLEOTIDE SEQUENCE [LARGE SCALE GENOMIC DNA]</scope>
    <source>
        <strain evidence="3 4">TCC</strain>
    </source>
</reference>
<dbReference type="Proteomes" id="UP000246078">
    <property type="component" value="Unassembled WGS sequence"/>
</dbReference>
<organism evidence="3 4">
    <name type="scientific">Trypanosoma cruzi</name>
    <dbReference type="NCBI Taxonomy" id="5693"/>
    <lineage>
        <taxon>Eukaryota</taxon>
        <taxon>Discoba</taxon>
        <taxon>Euglenozoa</taxon>
        <taxon>Kinetoplastea</taxon>
        <taxon>Metakinetoplastina</taxon>
        <taxon>Trypanosomatida</taxon>
        <taxon>Trypanosomatidae</taxon>
        <taxon>Trypanosoma</taxon>
        <taxon>Schizotrypanum</taxon>
    </lineage>
</organism>
<dbReference type="Pfam" id="PF08241">
    <property type="entry name" value="Methyltransf_11"/>
    <property type="match status" value="1"/>
</dbReference>
<dbReference type="PANTHER" id="PTHR42912">
    <property type="entry name" value="METHYLTRANSFERASE"/>
    <property type="match status" value="1"/>
</dbReference>
<dbReference type="VEuPathDB" id="TriTrypDB:TcYC6_0055010"/>
<dbReference type="VEuPathDB" id="TriTrypDB:TcCL_ESM00354"/>
<dbReference type="VEuPathDB" id="TriTrypDB:TcG_08528"/>
<dbReference type="VEuPathDB" id="TriTrypDB:TCDM_10057"/>
<dbReference type="VEuPathDB" id="TriTrypDB:C3747_324g15"/>
<proteinExistence type="predicted"/>
<evidence type="ECO:0000313" key="4">
    <source>
        <dbReference type="Proteomes" id="UP000246078"/>
    </source>
</evidence>
<dbReference type="CDD" id="cd02440">
    <property type="entry name" value="AdoMet_MTases"/>
    <property type="match status" value="1"/>
</dbReference>
<dbReference type="PANTHER" id="PTHR42912:SF80">
    <property type="entry name" value="METHYLTRANSFERASE DOMAIN-CONTAINING PROTEIN"/>
    <property type="match status" value="1"/>
</dbReference>
<dbReference type="InterPro" id="IPR029063">
    <property type="entry name" value="SAM-dependent_MTases_sf"/>
</dbReference>
<evidence type="ECO:0000313" key="2">
    <source>
        <dbReference type="EMBL" id="KAF5223538.1"/>
    </source>
</evidence>
<evidence type="ECO:0000259" key="1">
    <source>
        <dbReference type="Pfam" id="PF08241"/>
    </source>
</evidence>
<dbReference type="VEuPathDB" id="TriTrypDB:C4B63_35g370"/>
<dbReference type="GO" id="GO:0008757">
    <property type="term" value="F:S-adenosylmethionine-dependent methyltransferase activity"/>
    <property type="evidence" value="ECO:0007669"/>
    <property type="project" value="InterPro"/>
</dbReference>
<dbReference type="VEuPathDB" id="TriTrypDB:TcCLB.507491.130"/>
<dbReference type="SMR" id="A0A2V2V786"/>
<reference evidence="2 5" key="2">
    <citation type="journal article" date="2019" name="Genome Biol. Evol.">
        <title>Nanopore Sequencing Significantly Improves Genome Assembly of the Protozoan Parasite Trypanosoma cruzi.</title>
        <authorList>
            <person name="Diaz-Viraque F."/>
            <person name="Pita S."/>
            <person name="Greif G."/>
            <person name="de Souza R.C.M."/>
            <person name="Iraola G."/>
            <person name="Robello C."/>
        </authorList>
    </citation>
    <scope>NUCLEOTIDE SEQUENCE [LARGE SCALE GENOMIC DNA]</scope>
    <source>
        <strain evidence="2 5">Berenice</strain>
    </source>
</reference>
<dbReference type="InterPro" id="IPR050508">
    <property type="entry name" value="Methyltransf_Superfamily"/>
</dbReference>
<dbReference type="Proteomes" id="UP000583944">
    <property type="component" value="Unassembled WGS sequence"/>
</dbReference>
<accession>A0A2V2V786</accession>
<dbReference type="Gene3D" id="3.40.50.150">
    <property type="entry name" value="Vaccinia Virus protein VP39"/>
    <property type="match status" value="1"/>
</dbReference>
<feature type="domain" description="Methyltransferase type 11" evidence="1">
    <location>
        <begin position="275"/>
        <end position="330"/>
    </location>
</feature>
<protein>
    <recommendedName>
        <fullName evidence="1">Methyltransferase type 11 domain-containing protein</fullName>
    </recommendedName>
</protein>
<gene>
    <name evidence="3" type="ORF">C3747_324g15</name>
    <name evidence="2" type="ORF">ECC02_003270</name>
</gene>
<dbReference type="SUPFAM" id="SSF53335">
    <property type="entry name" value="S-adenosyl-L-methionine-dependent methyltransferases"/>
    <property type="match status" value="1"/>
</dbReference>
<dbReference type="InterPro" id="IPR013216">
    <property type="entry name" value="Methyltransf_11"/>
</dbReference>
<dbReference type="VEuPathDB" id="TriTrypDB:TcCLB.509393.20"/>